<dbReference type="SUPFAM" id="SSF56281">
    <property type="entry name" value="Metallo-hydrolase/oxidoreductase"/>
    <property type="match status" value="1"/>
</dbReference>
<evidence type="ECO:0000256" key="9">
    <source>
        <dbReference type="ARBA" id="ARBA00023204"/>
    </source>
</evidence>
<dbReference type="PANTHER" id="PTHR23240:SF8">
    <property type="entry name" value="PROTEIN ARTEMIS"/>
    <property type="match status" value="1"/>
</dbReference>
<name>A0A2A3ER42_APICC</name>
<keyword evidence="3" id="KW-0540">Nuclease</keyword>
<keyword evidence="4" id="KW-0255">Endonuclease</keyword>
<dbReference type="STRING" id="94128.A0A2A3ER42"/>
<dbReference type="PANTHER" id="PTHR23240">
    <property type="entry name" value="DNA CROSS-LINK REPAIR PROTEIN PSO2/SNM1-RELATED"/>
    <property type="match status" value="1"/>
</dbReference>
<dbReference type="GO" id="GO:0005634">
    <property type="term" value="C:nucleus"/>
    <property type="evidence" value="ECO:0007669"/>
    <property type="project" value="UniProtKB-SubCell"/>
</dbReference>
<evidence type="ECO:0000256" key="11">
    <source>
        <dbReference type="ARBA" id="ARBA00039759"/>
    </source>
</evidence>
<comment type="subcellular location">
    <subcellularLocation>
        <location evidence="1">Nucleus</location>
    </subcellularLocation>
</comment>
<keyword evidence="7" id="KW-0269">Exonuclease</keyword>
<dbReference type="OrthoDB" id="262529at2759"/>
<dbReference type="InterPro" id="IPR011084">
    <property type="entry name" value="DRMBL"/>
</dbReference>
<evidence type="ECO:0000256" key="1">
    <source>
        <dbReference type="ARBA" id="ARBA00004123"/>
    </source>
</evidence>
<feature type="domain" description="DNA repair metallo-beta-lactamase" evidence="13">
    <location>
        <begin position="242"/>
        <end position="338"/>
    </location>
</feature>
<dbReference type="Gene3D" id="3.60.15.10">
    <property type="entry name" value="Ribonuclease Z/Hydroxyacylglutathione hydrolase-like"/>
    <property type="match status" value="1"/>
</dbReference>
<accession>A0A2A3ER42</accession>
<proteinExistence type="inferred from homology"/>
<keyword evidence="6" id="KW-0378">Hydrolase</keyword>
<evidence type="ECO:0000313" key="14">
    <source>
        <dbReference type="EMBL" id="PBC34160.1"/>
    </source>
</evidence>
<evidence type="ECO:0000256" key="5">
    <source>
        <dbReference type="ARBA" id="ARBA00022763"/>
    </source>
</evidence>
<dbReference type="GO" id="GO:0006310">
    <property type="term" value="P:DNA recombination"/>
    <property type="evidence" value="ECO:0007669"/>
    <property type="project" value="UniProtKB-KW"/>
</dbReference>
<gene>
    <name evidence="14" type="ORF">APICC_03060</name>
</gene>
<evidence type="ECO:0000256" key="12">
    <source>
        <dbReference type="ARBA" id="ARBA00042677"/>
    </source>
</evidence>
<evidence type="ECO:0000256" key="3">
    <source>
        <dbReference type="ARBA" id="ARBA00022722"/>
    </source>
</evidence>
<dbReference type="AlphaFoldDB" id="A0A2A3ER42"/>
<evidence type="ECO:0000256" key="2">
    <source>
        <dbReference type="ARBA" id="ARBA00010304"/>
    </source>
</evidence>
<evidence type="ECO:0000256" key="6">
    <source>
        <dbReference type="ARBA" id="ARBA00022801"/>
    </source>
</evidence>
<keyword evidence="15" id="KW-1185">Reference proteome</keyword>
<dbReference type="InterPro" id="IPR036866">
    <property type="entry name" value="RibonucZ/Hydroxyglut_hydro"/>
</dbReference>
<evidence type="ECO:0000259" key="13">
    <source>
        <dbReference type="Pfam" id="PF07522"/>
    </source>
</evidence>
<evidence type="ECO:0000256" key="8">
    <source>
        <dbReference type="ARBA" id="ARBA00023172"/>
    </source>
</evidence>
<evidence type="ECO:0000313" key="15">
    <source>
        <dbReference type="Proteomes" id="UP000242457"/>
    </source>
</evidence>
<keyword evidence="5" id="KW-0227">DNA damage</keyword>
<dbReference type="GO" id="GO:0004519">
    <property type="term" value="F:endonuclease activity"/>
    <property type="evidence" value="ECO:0007669"/>
    <property type="project" value="UniProtKB-KW"/>
</dbReference>
<evidence type="ECO:0000256" key="4">
    <source>
        <dbReference type="ARBA" id="ARBA00022759"/>
    </source>
</evidence>
<dbReference type="GO" id="GO:0003684">
    <property type="term" value="F:damaged DNA binding"/>
    <property type="evidence" value="ECO:0007669"/>
    <property type="project" value="TreeGrafter"/>
</dbReference>
<protein>
    <recommendedName>
        <fullName evidence="11">Protein artemis</fullName>
    </recommendedName>
    <alternativeName>
        <fullName evidence="12">DNA cross-link repair 1C protein</fullName>
    </alternativeName>
</protein>
<dbReference type="EMBL" id="KZ288193">
    <property type="protein sequence ID" value="PBC34160.1"/>
    <property type="molecule type" value="Genomic_DNA"/>
</dbReference>
<keyword evidence="9" id="KW-0234">DNA repair</keyword>
<dbReference type="GO" id="GO:0035312">
    <property type="term" value="F:5'-3' DNA exonuclease activity"/>
    <property type="evidence" value="ECO:0007669"/>
    <property type="project" value="TreeGrafter"/>
</dbReference>
<dbReference type="GO" id="GO:0006303">
    <property type="term" value="P:double-strand break repair via nonhomologous end joining"/>
    <property type="evidence" value="ECO:0007669"/>
    <property type="project" value="TreeGrafter"/>
</dbReference>
<dbReference type="GO" id="GO:0036297">
    <property type="term" value="P:interstrand cross-link repair"/>
    <property type="evidence" value="ECO:0007669"/>
    <property type="project" value="TreeGrafter"/>
</dbReference>
<keyword evidence="10" id="KW-0539">Nucleus</keyword>
<dbReference type="Gene3D" id="3.40.50.12650">
    <property type="match status" value="1"/>
</dbReference>
<keyword evidence="8" id="KW-0233">DNA recombination</keyword>
<reference evidence="14 15" key="1">
    <citation type="submission" date="2014-07" db="EMBL/GenBank/DDBJ databases">
        <title>Genomic and transcriptomic analysis on Apis cerana provide comprehensive insights into honey bee biology.</title>
        <authorList>
            <person name="Diao Q."/>
            <person name="Sun L."/>
            <person name="Zheng H."/>
            <person name="Zheng H."/>
            <person name="Xu S."/>
            <person name="Wang S."/>
            <person name="Zeng Z."/>
            <person name="Hu F."/>
            <person name="Su S."/>
            <person name="Wu J."/>
        </authorList>
    </citation>
    <scope>NUCLEOTIDE SEQUENCE [LARGE SCALE GENOMIC DNA]</scope>
    <source>
        <tissue evidence="14">Pupae without intestine</tissue>
    </source>
</reference>
<organism evidence="14 15">
    <name type="scientific">Apis cerana cerana</name>
    <name type="common">Oriental honeybee</name>
    <dbReference type="NCBI Taxonomy" id="94128"/>
    <lineage>
        <taxon>Eukaryota</taxon>
        <taxon>Metazoa</taxon>
        <taxon>Ecdysozoa</taxon>
        <taxon>Arthropoda</taxon>
        <taxon>Hexapoda</taxon>
        <taxon>Insecta</taxon>
        <taxon>Pterygota</taxon>
        <taxon>Neoptera</taxon>
        <taxon>Endopterygota</taxon>
        <taxon>Hymenoptera</taxon>
        <taxon>Apocrita</taxon>
        <taxon>Aculeata</taxon>
        <taxon>Apoidea</taxon>
        <taxon>Anthophila</taxon>
        <taxon>Apidae</taxon>
        <taxon>Apis</taxon>
    </lineage>
</organism>
<evidence type="ECO:0000256" key="10">
    <source>
        <dbReference type="ARBA" id="ARBA00023242"/>
    </source>
</evidence>
<dbReference type="GO" id="GO:0000723">
    <property type="term" value="P:telomere maintenance"/>
    <property type="evidence" value="ECO:0007669"/>
    <property type="project" value="TreeGrafter"/>
</dbReference>
<dbReference type="Proteomes" id="UP000242457">
    <property type="component" value="Unassembled WGS sequence"/>
</dbReference>
<evidence type="ECO:0000256" key="7">
    <source>
        <dbReference type="ARBA" id="ARBA00022839"/>
    </source>
</evidence>
<sequence>MSTFLGLIKEIPGISVDRFDGANLTSSIFFLSHCHSDHMHGLSDMFFEHIDEYNKCLYCSPITKALLENRFKFKTSCVKEIDINSPTVIEYSIKNEDKILICVTCVPAGHCPGSVMFLLEKNNISILYTGDFRINPIDFPKLKSLHYYNDSKLIPKSFTKIYLDTTFLSTDFSSFPTRQESVFKMYEVIKNWISKDPRNVVILECSAIYGSEFLFVELSKMLNIKIHVRNDVFETYCRIAQLSCYVTNDPYSTSIHACKKKISVSGLHCRSDVSNMNIMTVIPSVMKWRKKDTTIIGEWDKVKERTFNVCYSTHSSFNELKAFVQYFEALEIYPCVIKTEEEEQVYCLLDIVKRKLDKQSSNSQKYKLDLPRRKILNKAKFKSEYFSDDDSL</sequence>
<dbReference type="Pfam" id="PF07522">
    <property type="entry name" value="DRMBL"/>
    <property type="match status" value="1"/>
</dbReference>
<comment type="similarity">
    <text evidence="2">Belongs to the DNA repair metallo-beta-lactamase (DRMBL) family.</text>
</comment>